<protein>
    <submittedName>
        <fullName evidence="1">Uncharacterized protein</fullName>
    </submittedName>
</protein>
<organism evidence="1 2">
    <name type="scientific">Trifolium medium</name>
    <dbReference type="NCBI Taxonomy" id="97028"/>
    <lineage>
        <taxon>Eukaryota</taxon>
        <taxon>Viridiplantae</taxon>
        <taxon>Streptophyta</taxon>
        <taxon>Embryophyta</taxon>
        <taxon>Tracheophyta</taxon>
        <taxon>Spermatophyta</taxon>
        <taxon>Magnoliopsida</taxon>
        <taxon>eudicotyledons</taxon>
        <taxon>Gunneridae</taxon>
        <taxon>Pentapetalae</taxon>
        <taxon>rosids</taxon>
        <taxon>fabids</taxon>
        <taxon>Fabales</taxon>
        <taxon>Fabaceae</taxon>
        <taxon>Papilionoideae</taxon>
        <taxon>50 kb inversion clade</taxon>
        <taxon>NPAAA clade</taxon>
        <taxon>Hologalegina</taxon>
        <taxon>IRL clade</taxon>
        <taxon>Trifolieae</taxon>
        <taxon>Trifolium</taxon>
    </lineage>
</organism>
<name>A0A392N620_9FABA</name>
<proteinExistence type="predicted"/>
<sequence length="95" mass="10700">MGNWVDGTDDSWSWRYDPSENYYVQSAYLMLTGGRVANDLNFLGKGVGVLGSFKSDLWQLIQNRVTSRQNLLMRRVTKDTGDTSCVLCGEILESV</sequence>
<accession>A0A392N620</accession>
<keyword evidence="2" id="KW-1185">Reference proteome</keyword>
<comment type="caution">
    <text evidence="1">The sequence shown here is derived from an EMBL/GenBank/DDBJ whole genome shotgun (WGS) entry which is preliminary data.</text>
</comment>
<evidence type="ECO:0000313" key="1">
    <source>
        <dbReference type="EMBL" id="MCH94609.1"/>
    </source>
</evidence>
<dbReference type="AlphaFoldDB" id="A0A392N620"/>
<dbReference type="EMBL" id="LXQA010027715">
    <property type="protein sequence ID" value="MCH94609.1"/>
    <property type="molecule type" value="Genomic_DNA"/>
</dbReference>
<dbReference type="Proteomes" id="UP000265520">
    <property type="component" value="Unassembled WGS sequence"/>
</dbReference>
<reference evidence="1 2" key="1">
    <citation type="journal article" date="2018" name="Front. Plant Sci.">
        <title>Red Clover (Trifolium pratense) and Zigzag Clover (T. medium) - A Picture of Genomic Similarities and Differences.</title>
        <authorList>
            <person name="Dluhosova J."/>
            <person name="Istvanek J."/>
            <person name="Nedelnik J."/>
            <person name="Repkova J."/>
        </authorList>
    </citation>
    <scope>NUCLEOTIDE SEQUENCE [LARGE SCALE GENOMIC DNA]</scope>
    <source>
        <strain evidence="2">cv. 10/8</strain>
        <tissue evidence="1">Leaf</tissue>
    </source>
</reference>
<evidence type="ECO:0000313" key="2">
    <source>
        <dbReference type="Proteomes" id="UP000265520"/>
    </source>
</evidence>